<name>A0A0B7BQU3_9EUPU</name>
<accession>A0A0B7BQU3</accession>
<evidence type="ECO:0000256" key="2">
    <source>
        <dbReference type="ARBA" id="ARBA00022741"/>
    </source>
</evidence>
<dbReference type="InterPro" id="IPR006703">
    <property type="entry name" value="G_AIG1"/>
</dbReference>
<comment type="similarity">
    <text evidence="1">Belongs to the TRAFAC class TrmE-Era-EngA-EngB-Septin-like GTPase superfamily. AIG1/Toc34/Toc159-like paraseptin GTPase family. IAN subfamily.</text>
</comment>
<dbReference type="Gene3D" id="3.40.50.300">
    <property type="entry name" value="P-loop containing nucleotide triphosphate hydrolases"/>
    <property type="match status" value="1"/>
</dbReference>
<keyword evidence="2" id="KW-0547">Nucleotide-binding</keyword>
<keyword evidence="3" id="KW-0342">GTP-binding</keyword>
<dbReference type="EMBL" id="HACG01048473">
    <property type="protein sequence ID" value="CEK95338.1"/>
    <property type="molecule type" value="Transcribed_RNA"/>
</dbReference>
<dbReference type="InterPro" id="IPR045058">
    <property type="entry name" value="GIMA/IAN/Toc"/>
</dbReference>
<dbReference type="FunFam" id="3.40.50.300:FF:000840">
    <property type="entry name" value="Immune-associated nucleotide-binding protein 9"/>
    <property type="match status" value="1"/>
</dbReference>
<dbReference type="InterPro" id="IPR027417">
    <property type="entry name" value="P-loop_NTPase"/>
</dbReference>
<reference evidence="5" key="1">
    <citation type="submission" date="2014-12" db="EMBL/GenBank/DDBJ databases">
        <title>Insight into the proteome of Arion vulgaris.</title>
        <authorList>
            <person name="Aradska J."/>
            <person name="Bulat T."/>
            <person name="Smidak R."/>
            <person name="Sarate P."/>
            <person name="Gangsoo J."/>
            <person name="Sialana F."/>
            <person name="Bilban M."/>
            <person name="Lubec G."/>
        </authorList>
    </citation>
    <scope>NUCLEOTIDE SEQUENCE</scope>
    <source>
        <tissue evidence="5">Skin</tissue>
    </source>
</reference>
<dbReference type="Pfam" id="PF04548">
    <property type="entry name" value="AIG1"/>
    <property type="match status" value="1"/>
</dbReference>
<gene>
    <name evidence="5" type="primary">ORF206510</name>
</gene>
<organism evidence="5">
    <name type="scientific">Arion vulgaris</name>
    <dbReference type="NCBI Taxonomy" id="1028688"/>
    <lineage>
        <taxon>Eukaryota</taxon>
        <taxon>Metazoa</taxon>
        <taxon>Spiralia</taxon>
        <taxon>Lophotrochozoa</taxon>
        <taxon>Mollusca</taxon>
        <taxon>Gastropoda</taxon>
        <taxon>Heterobranchia</taxon>
        <taxon>Euthyneura</taxon>
        <taxon>Panpulmonata</taxon>
        <taxon>Eupulmonata</taxon>
        <taxon>Stylommatophora</taxon>
        <taxon>Helicina</taxon>
        <taxon>Arionoidea</taxon>
        <taxon>Arionidae</taxon>
        <taxon>Arion</taxon>
    </lineage>
</organism>
<dbReference type="AlphaFoldDB" id="A0A0B7BQU3"/>
<protein>
    <recommendedName>
        <fullName evidence="4">AIG1-type G domain-containing protein</fullName>
    </recommendedName>
</protein>
<evidence type="ECO:0000256" key="3">
    <source>
        <dbReference type="ARBA" id="ARBA00023134"/>
    </source>
</evidence>
<proteinExistence type="inferred from homology"/>
<dbReference type="PANTHER" id="PTHR10903:SF184">
    <property type="entry name" value="GTP-BINDING PROTEIN A"/>
    <property type="match status" value="1"/>
</dbReference>
<evidence type="ECO:0000256" key="1">
    <source>
        <dbReference type="ARBA" id="ARBA00008535"/>
    </source>
</evidence>
<feature type="domain" description="AIG1-type G" evidence="4">
    <location>
        <begin position="41"/>
        <end position="268"/>
    </location>
</feature>
<dbReference type="PROSITE" id="PS51720">
    <property type="entry name" value="G_AIG1"/>
    <property type="match status" value="1"/>
</dbReference>
<evidence type="ECO:0000259" key="4">
    <source>
        <dbReference type="PROSITE" id="PS51720"/>
    </source>
</evidence>
<dbReference type="SUPFAM" id="SSF52540">
    <property type="entry name" value="P-loop containing nucleoside triphosphate hydrolases"/>
    <property type="match status" value="1"/>
</dbReference>
<dbReference type="PANTHER" id="PTHR10903">
    <property type="entry name" value="GTPASE, IMAP FAMILY MEMBER-RELATED"/>
    <property type="match status" value="1"/>
</dbReference>
<evidence type="ECO:0000313" key="5">
    <source>
        <dbReference type="EMBL" id="CEK95338.1"/>
    </source>
</evidence>
<dbReference type="GO" id="GO:0005525">
    <property type="term" value="F:GTP binding"/>
    <property type="evidence" value="ECO:0007669"/>
    <property type="project" value="UniProtKB-KW"/>
</dbReference>
<sequence length="359" mass="41199">MAARQTLEIDSATLFHFIFSQLVGSYDTLENVLTFDYLRHKPVRNLLLLGKTGHGKSATGNTSLGRSEFESKASTSSVTSKVKSGRVECKKYLVNIIDSPGLADTSYNKDVYRETEAVIENMEEAVKMCQGDGIHAFLFVVKFGNRFTLEEQNTLKCFRHIFGHTFLKEHGIIVFTYGDMFEQEMEEAETPEKDFNAWCREQKGALSELVKECSYRCVLFNNKQKDKQQKQKQMENVMSLAEKLGEPYSFFDFQNHKPLRDKLVLEQKAPQLITFYHNAISNLYIEIERNYSTGRETLIELERVEQQLASVEFRIKVEDQNTGILNKVKKEVSHARFRLKVKQAEASLLAESESSCSIC</sequence>